<dbReference type="Pfam" id="PF10758">
    <property type="entry name" value="DUF2586"/>
    <property type="match status" value="1"/>
</dbReference>
<sequence length="393" mass="42755">MAQLSGVNIEKLQGGLERQALGTDNHVAMVFSGMKTTTLHADVNNAGLGVKIRSVYDAEQLGFNESFDANESVNYYDQIVEFFRLAPEATLYLFSTDVVADITGFLNANKDIKGYATDFIGVETTNELEATDLGDHQAIIDALAVANRLIDFAVIGVSNVMPTIDLFTQECPIVSVATACEKNDGKASIGSVLGMIAVRKVSENLGSVDIERKPLNSRGGNDYPLTNGSLGRWIGSYLPDGTSVSAMAKSQLNAIIEKGYIVAASYEGYPGFFFENSYTAIEQTSDYAFIENNRVWNKASRIIRETLLPKVKSKVKKDPTTGFIASTTVSYWKTLLEKSLNRMLTEDDISGFEVSIDHKQVVNSTQPVKVKALIVADGIVHEFTVAVGLTNNI</sequence>
<gene>
    <name evidence="1" type="ORF">EI546_06550</name>
</gene>
<reference evidence="1 2" key="1">
    <citation type="submission" date="2019-01" db="EMBL/GenBank/DDBJ databases">
        <title>Complete genome sequencing of Aequorivita sp. H23M31.</title>
        <authorList>
            <person name="Bae J.-W."/>
        </authorList>
    </citation>
    <scope>NUCLEOTIDE SEQUENCE [LARGE SCALE GENOMIC DNA]</scope>
    <source>
        <strain evidence="1 2">H23M31</strain>
    </source>
</reference>
<evidence type="ECO:0000313" key="1">
    <source>
        <dbReference type="EMBL" id="QAA81409.1"/>
    </source>
</evidence>
<dbReference type="InterPro" id="IPR019694">
    <property type="entry name" value="Phage_HP1_Orf23"/>
</dbReference>
<dbReference type="OrthoDB" id="1041499at2"/>
<evidence type="ECO:0000313" key="2">
    <source>
        <dbReference type="Proteomes" id="UP000285517"/>
    </source>
</evidence>
<dbReference type="Proteomes" id="UP000285517">
    <property type="component" value="Chromosome"/>
</dbReference>
<dbReference type="RefSeq" id="WP_128249797.1">
    <property type="nucleotide sequence ID" value="NZ_CP034951.1"/>
</dbReference>
<keyword evidence="2" id="KW-1185">Reference proteome</keyword>
<dbReference type="AlphaFoldDB" id="A0A410G2D5"/>
<organism evidence="1 2">
    <name type="scientific">Aequorivita ciconiae</name>
    <dbReference type="NCBI Taxonomy" id="2494375"/>
    <lineage>
        <taxon>Bacteria</taxon>
        <taxon>Pseudomonadati</taxon>
        <taxon>Bacteroidota</taxon>
        <taxon>Flavobacteriia</taxon>
        <taxon>Flavobacteriales</taxon>
        <taxon>Flavobacteriaceae</taxon>
        <taxon>Aequorivita</taxon>
    </lineage>
</organism>
<dbReference type="KEGG" id="aev:EI546_06550"/>
<proteinExistence type="predicted"/>
<dbReference type="EMBL" id="CP034951">
    <property type="protein sequence ID" value="QAA81409.1"/>
    <property type="molecule type" value="Genomic_DNA"/>
</dbReference>
<protein>
    <submittedName>
        <fullName evidence="1">DUF2586 family protein</fullName>
    </submittedName>
</protein>
<name>A0A410G2D5_9FLAO</name>
<accession>A0A410G2D5</accession>